<dbReference type="NCBIfam" id="TIGR02532">
    <property type="entry name" value="IV_pilin_GFxxxE"/>
    <property type="match status" value="1"/>
</dbReference>
<evidence type="ECO:0000256" key="5">
    <source>
        <dbReference type="ARBA" id="ARBA00023136"/>
    </source>
</evidence>
<dbReference type="SUPFAM" id="SSF54523">
    <property type="entry name" value="Pili subunits"/>
    <property type="match status" value="1"/>
</dbReference>
<keyword evidence="3 6" id="KW-0812">Transmembrane</keyword>
<feature type="transmembrane region" description="Helical" evidence="6">
    <location>
        <begin position="21"/>
        <end position="39"/>
    </location>
</feature>
<evidence type="ECO:0000313" key="8">
    <source>
        <dbReference type="Proteomes" id="UP000176576"/>
    </source>
</evidence>
<name>A0A1G2G7S6_9BACT</name>
<dbReference type="Gene3D" id="3.30.700.10">
    <property type="entry name" value="Glycoprotein, Type 4 Pilin"/>
    <property type="match status" value="1"/>
</dbReference>
<dbReference type="GO" id="GO:0016020">
    <property type="term" value="C:membrane"/>
    <property type="evidence" value="ECO:0007669"/>
    <property type="project" value="UniProtKB-SubCell"/>
</dbReference>
<evidence type="ECO:0000256" key="4">
    <source>
        <dbReference type="ARBA" id="ARBA00022989"/>
    </source>
</evidence>
<protein>
    <recommendedName>
        <fullName evidence="9">Type II secretion system protein GspG C-terminal domain-containing protein</fullName>
    </recommendedName>
</protein>
<dbReference type="InterPro" id="IPR000983">
    <property type="entry name" value="Bac_GSPG_pilin"/>
</dbReference>
<dbReference type="Pfam" id="PF07963">
    <property type="entry name" value="N_methyl"/>
    <property type="match status" value="1"/>
</dbReference>
<evidence type="ECO:0000256" key="2">
    <source>
        <dbReference type="ARBA" id="ARBA00022481"/>
    </source>
</evidence>
<comment type="subcellular location">
    <subcellularLocation>
        <location evidence="1">Membrane</location>
        <topology evidence="1">Single-pass membrane protein</topology>
    </subcellularLocation>
</comment>
<dbReference type="AlphaFoldDB" id="A0A1G2G7S6"/>
<evidence type="ECO:0000313" key="7">
    <source>
        <dbReference type="EMBL" id="OGZ46314.1"/>
    </source>
</evidence>
<dbReference type="STRING" id="1802117.A3J54_00530"/>
<accession>A0A1G2G7S6</accession>
<keyword evidence="5 6" id="KW-0472">Membrane</keyword>
<dbReference type="InterPro" id="IPR012902">
    <property type="entry name" value="N_methyl_site"/>
</dbReference>
<dbReference type="PRINTS" id="PR00813">
    <property type="entry name" value="BCTERIALGSPG"/>
</dbReference>
<proteinExistence type="predicted"/>
<keyword evidence="4 6" id="KW-1133">Transmembrane helix</keyword>
<keyword evidence="2" id="KW-0488">Methylation</keyword>
<dbReference type="Proteomes" id="UP000176576">
    <property type="component" value="Unassembled WGS sequence"/>
</dbReference>
<dbReference type="PANTHER" id="PTHR30093">
    <property type="entry name" value="GENERAL SECRETION PATHWAY PROTEIN G"/>
    <property type="match status" value="1"/>
</dbReference>
<organism evidence="7 8">
    <name type="scientific">Candidatus Ryanbacteria bacterium RIFCSPHIGHO2_02_FULL_45_13b</name>
    <dbReference type="NCBI Taxonomy" id="1802117"/>
    <lineage>
        <taxon>Bacteria</taxon>
        <taxon>Candidatus Ryaniibacteriota</taxon>
    </lineage>
</organism>
<sequence>MKLFKEQKACLHKQGFTLIELLVVIAIIGILASIVLASLNTARDKARDTSARASMSQIRAQAEIFYDDNGSSYDDGTTSMCDDSTAVDTLQAAALAQVESADADAECNDAATAWAADINLNNDTEYCVDSTGFSGVASADLGTATVCTP</sequence>
<dbReference type="EMBL" id="MHNN01000011">
    <property type="protein sequence ID" value="OGZ46314.1"/>
    <property type="molecule type" value="Genomic_DNA"/>
</dbReference>
<dbReference type="InterPro" id="IPR045584">
    <property type="entry name" value="Pilin-like"/>
</dbReference>
<gene>
    <name evidence="7" type="ORF">A3J54_00530</name>
</gene>
<dbReference type="PANTHER" id="PTHR30093:SF44">
    <property type="entry name" value="TYPE II SECRETION SYSTEM CORE PROTEIN G"/>
    <property type="match status" value="1"/>
</dbReference>
<evidence type="ECO:0000256" key="1">
    <source>
        <dbReference type="ARBA" id="ARBA00004167"/>
    </source>
</evidence>
<dbReference type="GO" id="GO:0015627">
    <property type="term" value="C:type II protein secretion system complex"/>
    <property type="evidence" value="ECO:0007669"/>
    <property type="project" value="InterPro"/>
</dbReference>
<evidence type="ECO:0000256" key="3">
    <source>
        <dbReference type="ARBA" id="ARBA00022692"/>
    </source>
</evidence>
<reference evidence="7 8" key="1">
    <citation type="journal article" date="2016" name="Nat. Commun.">
        <title>Thousands of microbial genomes shed light on interconnected biogeochemical processes in an aquifer system.</title>
        <authorList>
            <person name="Anantharaman K."/>
            <person name="Brown C.T."/>
            <person name="Hug L.A."/>
            <person name="Sharon I."/>
            <person name="Castelle C.J."/>
            <person name="Probst A.J."/>
            <person name="Thomas B.C."/>
            <person name="Singh A."/>
            <person name="Wilkins M.J."/>
            <person name="Karaoz U."/>
            <person name="Brodie E.L."/>
            <person name="Williams K.H."/>
            <person name="Hubbard S.S."/>
            <person name="Banfield J.F."/>
        </authorList>
    </citation>
    <scope>NUCLEOTIDE SEQUENCE [LARGE SCALE GENOMIC DNA]</scope>
</reference>
<dbReference type="PROSITE" id="PS00409">
    <property type="entry name" value="PROKAR_NTER_METHYL"/>
    <property type="match status" value="1"/>
</dbReference>
<comment type="caution">
    <text evidence="7">The sequence shown here is derived from an EMBL/GenBank/DDBJ whole genome shotgun (WGS) entry which is preliminary data.</text>
</comment>
<evidence type="ECO:0000256" key="6">
    <source>
        <dbReference type="SAM" id="Phobius"/>
    </source>
</evidence>
<dbReference type="GO" id="GO:0015628">
    <property type="term" value="P:protein secretion by the type II secretion system"/>
    <property type="evidence" value="ECO:0007669"/>
    <property type="project" value="InterPro"/>
</dbReference>
<evidence type="ECO:0008006" key="9">
    <source>
        <dbReference type="Google" id="ProtNLM"/>
    </source>
</evidence>